<keyword evidence="12" id="KW-1185">Reference proteome</keyword>
<evidence type="ECO:0000259" key="10">
    <source>
        <dbReference type="Pfam" id="PF26253"/>
    </source>
</evidence>
<evidence type="ECO:0000259" key="9">
    <source>
        <dbReference type="Pfam" id="PF05183"/>
    </source>
</evidence>
<comment type="catalytic activity">
    <reaction evidence="7 8">
        <text>RNA(n) + a ribonucleoside 5'-triphosphate = RNA(n+1) + diphosphate</text>
        <dbReference type="Rhea" id="RHEA:21248"/>
        <dbReference type="Rhea" id="RHEA-COMP:14527"/>
        <dbReference type="Rhea" id="RHEA-COMP:17342"/>
        <dbReference type="ChEBI" id="CHEBI:33019"/>
        <dbReference type="ChEBI" id="CHEBI:61557"/>
        <dbReference type="ChEBI" id="CHEBI:140395"/>
        <dbReference type="EC" id="2.7.7.48"/>
    </reaction>
</comment>
<feature type="domain" description="RDRP C-terminal head" evidence="10">
    <location>
        <begin position="483"/>
        <end position="635"/>
    </location>
</feature>
<keyword evidence="2 8" id="KW-0696">RNA-directed RNA polymerase</keyword>
<evidence type="ECO:0000256" key="8">
    <source>
        <dbReference type="RuleBase" id="RU363098"/>
    </source>
</evidence>
<dbReference type="GO" id="GO:0003723">
    <property type="term" value="F:RNA binding"/>
    <property type="evidence" value="ECO:0007669"/>
    <property type="project" value="UniProtKB-KW"/>
</dbReference>
<dbReference type="GO" id="GO:0031047">
    <property type="term" value="P:regulatory ncRNA-mediated gene silencing"/>
    <property type="evidence" value="ECO:0007669"/>
    <property type="project" value="UniProtKB-KW"/>
</dbReference>
<dbReference type="GO" id="GO:0003968">
    <property type="term" value="F:RNA-directed RNA polymerase activity"/>
    <property type="evidence" value="ECO:0007669"/>
    <property type="project" value="UniProtKB-KW"/>
</dbReference>
<gene>
    <name evidence="11" type="ORF">KFL_001010085</name>
</gene>
<reference evidence="11 12" key="1">
    <citation type="journal article" date="2014" name="Nat. Commun.">
        <title>Klebsormidium flaccidum genome reveals primary factors for plant terrestrial adaptation.</title>
        <authorList>
            <person name="Hori K."/>
            <person name="Maruyama F."/>
            <person name="Fujisawa T."/>
            <person name="Togashi T."/>
            <person name="Yamamoto N."/>
            <person name="Seo M."/>
            <person name="Sato S."/>
            <person name="Yamada T."/>
            <person name="Mori H."/>
            <person name="Tajima N."/>
            <person name="Moriyama T."/>
            <person name="Ikeuchi M."/>
            <person name="Watanabe M."/>
            <person name="Wada H."/>
            <person name="Kobayashi K."/>
            <person name="Saito M."/>
            <person name="Masuda T."/>
            <person name="Sasaki-Sekimoto Y."/>
            <person name="Mashiguchi K."/>
            <person name="Awai K."/>
            <person name="Shimojima M."/>
            <person name="Masuda S."/>
            <person name="Iwai M."/>
            <person name="Nobusawa T."/>
            <person name="Narise T."/>
            <person name="Kondo S."/>
            <person name="Saito H."/>
            <person name="Sato R."/>
            <person name="Murakawa M."/>
            <person name="Ihara Y."/>
            <person name="Oshima-Yamada Y."/>
            <person name="Ohtaka K."/>
            <person name="Satoh M."/>
            <person name="Sonobe K."/>
            <person name="Ishii M."/>
            <person name="Ohtani R."/>
            <person name="Kanamori-Sato M."/>
            <person name="Honoki R."/>
            <person name="Miyazaki D."/>
            <person name="Mochizuki H."/>
            <person name="Umetsu J."/>
            <person name="Higashi K."/>
            <person name="Shibata D."/>
            <person name="Kamiya Y."/>
            <person name="Sato N."/>
            <person name="Nakamura Y."/>
            <person name="Tabata S."/>
            <person name="Ida S."/>
            <person name="Kurokawa K."/>
            <person name="Ohta H."/>
        </authorList>
    </citation>
    <scope>NUCLEOTIDE SEQUENCE [LARGE SCALE GENOMIC DNA]</scope>
    <source>
        <strain evidence="11 12">NIES-2285</strain>
    </source>
</reference>
<keyword evidence="5 8" id="KW-0694">RNA-binding</keyword>
<dbReference type="InterPro" id="IPR058752">
    <property type="entry name" value="RDRP_C_head"/>
</dbReference>
<dbReference type="EMBL" id="DF237050">
    <property type="protein sequence ID" value="GAQ82123.1"/>
    <property type="molecule type" value="Genomic_DNA"/>
</dbReference>
<organism evidence="11 12">
    <name type="scientific">Klebsormidium nitens</name>
    <name type="common">Green alga</name>
    <name type="synonym">Ulothrix nitens</name>
    <dbReference type="NCBI Taxonomy" id="105231"/>
    <lineage>
        <taxon>Eukaryota</taxon>
        <taxon>Viridiplantae</taxon>
        <taxon>Streptophyta</taxon>
        <taxon>Klebsormidiophyceae</taxon>
        <taxon>Klebsormidiales</taxon>
        <taxon>Klebsormidiaceae</taxon>
        <taxon>Klebsormidium</taxon>
    </lineage>
</organism>
<comment type="similarity">
    <text evidence="1 8">Belongs to the RdRP family.</text>
</comment>
<evidence type="ECO:0000256" key="3">
    <source>
        <dbReference type="ARBA" id="ARBA00022679"/>
    </source>
</evidence>
<evidence type="ECO:0000256" key="6">
    <source>
        <dbReference type="ARBA" id="ARBA00023158"/>
    </source>
</evidence>
<evidence type="ECO:0000256" key="1">
    <source>
        <dbReference type="ARBA" id="ARBA00005762"/>
    </source>
</evidence>
<dbReference type="InterPro" id="IPR007855">
    <property type="entry name" value="RDRP"/>
</dbReference>
<name>A0A1Y1HVD2_KLENI</name>
<evidence type="ECO:0000313" key="11">
    <source>
        <dbReference type="EMBL" id="GAQ82123.1"/>
    </source>
</evidence>
<feature type="domain" description="RDRP core" evidence="9">
    <location>
        <begin position="1"/>
        <end position="297"/>
    </location>
</feature>
<dbReference type="InterPro" id="IPR057596">
    <property type="entry name" value="RDRP_core"/>
</dbReference>
<dbReference type="EC" id="2.7.7.48" evidence="8"/>
<evidence type="ECO:0000256" key="4">
    <source>
        <dbReference type="ARBA" id="ARBA00022695"/>
    </source>
</evidence>
<dbReference type="OMA" id="IANCHLA"/>
<accession>A0A1Y1HVD2</accession>
<evidence type="ECO:0000256" key="5">
    <source>
        <dbReference type="ARBA" id="ARBA00022884"/>
    </source>
</evidence>
<sequence>MGQCFSDTRATVDFHQEERIPDIQRNGCCFSDGIGRVSPDLADDMARALGRPTPSAFQIRYGGYKGVIAVYPPWAGQKRLGLRKSMEKFKSADKNLEVITWSRFLPAFLNRQIITLLSTLGVPTSLFQQLQEDMVSKLGAMMESRAAALRLLCATCPGDGQWTAKMMLEAGFDPRGEPHLCAMLRAIQADQLRELRTRARIFVPRGACLLGCLDEDGVLEEDKVFVQLRWPEEGDGLAGHVPTWVRTSKGSIAPKVLTGEVTVVKNPCLWPGDVRKLTAVDRPQLRHHMNTVVFSQKILPPAPEFELFTAGCSPDPQPAVGRRSGRRQVLCLLGACARVPGGELAGPGLALDYRPQPPTVKDKVSVEDIQHFFLEYLVNDSLGLICNAHVVIADRDPRGAASDQCRQLAALACTAVDYPKTGHPAVLPRELRSVQYPVFMEKEDKPVYQSQSVLGQLYRAVKERTAGGGLELSGPSAGELVLDGDLEVPGFKEHLDEAWIAKGFYDQELTESMHKYRIESEVQVVTGCIGSMSTFHRVKPIKIKERIREAFGAVTKKAREVFEYGLGVVDREEPRPEERIRDEERVAKAYAYYYVTYSRDWRERKIAEGEVEESDSVLLSFPWVVADVLGSLKARK</sequence>
<dbReference type="PANTHER" id="PTHR23079:SF18">
    <property type="entry name" value="RNA-DEPENDENT RNA POLYMERASE 6"/>
    <property type="match status" value="1"/>
</dbReference>
<comment type="function">
    <text evidence="8">Probably involved in the RNA silencing pathway and required for the generation of small interfering RNAs (siRNAs).</text>
</comment>
<keyword evidence="3 8" id="KW-0808">Transferase</keyword>
<keyword evidence="4 8" id="KW-0548">Nucleotidyltransferase</keyword>
<dbReference type="PANTHER" id="PTHR23079">
    <property type="entry name" value="RNA-DEPENDENT RNA POLYMERASE"/>
    <property type="match status" value="1"/>
</dbReference>
<proteinExistence type="inferred from homology"/>
<evidence type="ECO:0000256" key="7">
    <source>
        <dbReference type="ARBA" id="ARBA00048744"/>
    </source>
</evidence>
<protein>
    <recommendedName>
        <fullName evidence="8">RNA-dependent RNA polymerase</fullName>
        <ecNumber evidence="8">2.7.7.48</ecNumber>
    </recommendedName>
</protein>
<dbReference type="Pfam" id="PF26253">
    <property type="entry name" value="RdRP_head"/>
    <property type="match status" value="1"/>
</dbReference>
<evidence type="ECO:0000313" key="12">
    <source>
        <dbReference type="Proteomes" id="UP000054558"/>
    </source>
</evidence>
<dbReference type="Proteomes" id="UP000054558">
    <property type="component" value="Unassembled WGS sequence"/>
</dbReference>
<keyword evidence="6 8" id="KW-0943">RNA-mediated gene silencing</keyword>
<dbReference type="OrthoDB" id="6513042at2759"/>
<dbReference type="STRING" id="105231.A0A1Y1HVD2"/>
<dbReference type="Pfam" id="PF05183">
    <property type="entry name" value="RdRP"/>
    <property type="match status" value="2"/>
</dbReference>
<feature type="domain" description="RDRP core" evidence="9">
    <location>
        <begin position="352"/>
        <end position="461"/>
    </location>
</feature>
<evidence type="ECO:0000256" key="2">
    <source>
        <dbReference type="ARBA" id="ARBA00022484"/>
    </source>
</evidence>
<dbReference type="AlphaFoldDB" id="A0A1Y1HVD2"/>